<proteinExistence type="predicted"/>
<accession>A0A426YVS9</accession>
<feature type="non-terminal residue" evidence="2">
    <location>
        <position position="1"/>
    </location>
</feature>
<protein>
    <submittedName>
        <fullName evidence="2">Uncharacterized protein</fullName>
    </submittedName>
</protein>
<evidence type="ECO:0000313" key="2">
    <source>
        <dbReference type="EMBL" id="RRT55771.1"/>
    </source>
</evidence>
<dbReference type="EMBL" id="AMZH03009937">
    <property type="protein sequence ID" value="RRT55771.1"/>
    <property type="molecule type" value="Genomic_DNA"/>
</dbReference>
<comment type="caution">
    <text evidence="2">The sequence shown here is derived from an EMBL/GenBank/DDBJ whole genome shotgun (WGS) entry which is preliminary data.</text>
</comment>
<reference evidence="2 3" key="1">
    <citation type="journal article" date="2014" name="Agronomy (Basel)">
        <title>A Draft Genome Sequence for Ensete ventricosum, the Drought-Tolerant Tree Against Hunger.</title>
        <authorList>
            <person name="Harrison J."/>
            <person name="Moore K.A."/>
            <person name="Paszkiewicz K."/>
            <person name="Jones T."/>
            <person name="Grant M."/>
            <person name="Ambacheew D."/>
            <person name="Muzemil S."/>
            <person name="Studholme D.J."/>
        </authorList>
    </citation>
    <scope>NUCLEOTIDE SEQUENCE [LARGE SCALE GENOMIC DNA]</scope>
</reference>
<organism evidence="2 3">
    <name type="scientific">Ensete ventricosum</name>
    <name type="common">Abyssinian banana</name>
    <name type="synonym">Musa ensete</name>
    <dbReference type="NCBI Taxonomy" id="4639"/>
    <lineage>
        <taxon>Eukaryota</taxon>
        <taxon>Viridiplantae</taxon>
        <taxon>Streptophyta</taxon>
        <taxon>Embryophyta</taxon>
        <taxon>Tracheophyta</taxon>
        <taxon>Spermatophyta</taxon>
        <taxon>Magnoliopsida</taxon>
        <taxon>Liliopsida</taxon>
        <taxon>Zingiberales</taxon>
        <taxon>Musaceae</taxon>
        <taxon>Ensete</taxon>
    </lineage>
</organism>
<feature type="region of interest" description="Disordered" evidence="1">
    <location>
        <begin position="22"/>
        <end position="95"/>
    </location>
</feature>
<sequence length="95" mass="10375">WYVLDDLGRRRRRRRCWGHSCTSNALTAGRSPSRGPPKPGPCLQGTVVLPTALTRTERENSREATQAAPPPPASSLPLVRRTSPQFPSDACGLLL</sequence>
<dbReference type="AlphaFoldDB" id="A0A426YVS9"/>
<name>A0A426YVS9_ENSVE</name>
<dbReference type="Proteomes" id="UP000287651">
    <property type="component" value="Unassembled WGS sequence"/>
</dbReference>
<evidence type="ECO:0000256" key="1">
    <source>
        <dbReference type="SAM" id="MobiDB-lite"/>
    </source>
</evidence>
<gene>
    <name evidence="2" type="ORF">B296_00034252</name>
</gene>
<evidence type="ECO:0000313" key="3">
    <source>
        <dbReference type="Proteomes" id="UP000287651"/>
    </source>
</evidence>